<keyword evidence="3" id="KW-1185">Reference proteome</keyword>
<proteinExistence type="predicted"/>
<protein>
    <submittedName>
        <fullName evidence="2">Uncharacterized protein</fullName>
    </submittedName>
</protein>
<comment type="caution">
    <text evidence="2">The sequence shown here is derived from an EMBL/GenBank/DDBJ whole genome shotgun (WGS) entry which is preliminary data.</text>
</comment>
<gene>
    <name evidence="2" type="ORF">PSON_ATCC_30995.1.T1290040</name>
</gene>
<dbReference type="Proteomes" id="UP000692954">
    <property type="component" value="Unassembled WGS sequence"/>
</dbReference>
<evidence type="ECO:0000313" key="3">
    <source>
        <dbReference type="Proteomes" id="UP000692954"/>
    </source>
</evidence>
<keyword evidence="1" id="KW-0175">Coiled coil</keyword>
<dbReference type="OrthoDB" id="307293at2759"/>
<sequence>MQISPLKKKINTSLNTPRETRSSIQDIITNQTEQIIKNNQLEQELHRVNQQRKLLSLELDDARNKYYEISQALQECELENALLRKQVQTHRQQEDISKLHILLQKTKSYWNGLKNLKSWRRGWQMKLNWNNKLKERNQYYQQFMRITSAFQKLECKNKQLESEKNQYQSELINLKQECQHLKEKLNQNESYVDKKNKWKTRYRDLLKEFQEYQSEKSSQKIVEQLQAEIDNNSCDEKQQTIIQNNDNEELNDIKDKLQQLEQENEYLREQNIELRNEIQSATDKLLKQQLQSSMIKEQSQTFSFVQYHQEYCDSLEEQHKQD</sequence>
<feature type="coiled-coil region" evidence="1">
    <location>
        <begin position="143"/>
        <end position="215"/>
    </location>
</feature>
<feature type="coiled-coil region" evidence="1">
    <location>
        <begin position="31"/>
        <end position="93"/>
    </location>
</feature>
<evidence type="ECO:0000256" key="1">
    <source>
        <dbReference type="SAM" id="Coils"/>
    </source>
</evidence>
<evidence type="ECO:0000313" key="2">
    <source>
        <dbReference type="EMBL" id="CAD8120944.1"/>
    </source>
</evidence>
<accession>A0A8S1R0S1</accession>
<organism evidence="2 3">
    <name type="scientific">Paramecium sonneborni</name>
    <dbReference type="NCBI Taxonomy" id="65129"/>
    <lineage>
        <taxon>Eukaryota</taxon>
        <taxon>Sar</taxon>
        <taxon>Alveolata</taxon>
        <taxon>Ciliophora</taxon>
        <taxon>Intramacronucleata</taxon>
        <taxon>Oligohymenophorea</taxon>
        <taxon>Peniculida</taxon>
        <taxon>Parameciidae</taxon>
        <taxon>Paramecium</taxon>
    </lineage>
</organism>
<dbReference type="AlphaFoldDB" id="A0A8S1R0S1"/>
<dbReference type="EMBL" id="CAJJDN010000129">
    <property type="protein sequence ID" value="CAD8120944.1"/>
    <property type="molecule type" value="Genomic_DNA"/>
</dbReference>
<reference evidence="2" key="1">
    <citation type="submission" date="2021-01" db="EMBL/GenBank/DDBJ databases">
        <authorList>
            <consortium name="Genoscope - CEA"/>
            <person name="William W."/>
        </authorList>
    </citation>
    <scope>NUCLEOTIDE SEQUENCE</scope>
</reference>
<name>A0A8S1R0S1_9CILI</name>
<feature type="coiled-coil region" evidence="1">
    <location>
        <begin position="243"/>
        <end position="291"/>
    </location>
</feature>